<keyword evidence="2" id="KW-1185">Reference proteome</keyword>
<sequence>MSFFRRSKKVPKEEAPPPLRTSPSLPELSSQGIPWPEDLVDIAAIRATPPPPPATQQGAAKTSLNSPEPIPWHKPFRTLSTTSDKPDSSLPASAANGMTTISALYMSAQPAHFEGRARRATDSPAPTARPSIHRRPRAAPPQFNIMVAGGQGTGKTSLLRLLLDTADISPGASADQRSALERFLRGAPRRTQEIHSVTVEIAESRFERVLLSVTDTPGLDLRLGRELTLERQVSGLVRRLDDAFADTMSEESKVVRQSKGDRHIHLVIYVLDPASLMTAAARREAAALPTKTRSDTTVSAAKRADVTDGRENDTPSLTDDTDTDTDSEDEDERLTLAPAELRVLRRLAERANVLPVIGRADSLTDTRLRAVKDAVRRELLAARLDLGVFGPTAADVSMRSDADVSTDGHTNGNGNGHAADESALDDADDDDDATERRARPVIKLRTGRRQSSATRSRSRVGLASEARDDHEPTLPDPTDMEAVANVRFGAAMLAQADLSALLPFALVAPEHTRRHRRARPAPWDRDEESVSADHSETLSPVSPGARERTASYGQMYARPEDLRGLFTRAYRWGMIDVLEPQHCDFAALRTAILSTHMKVLKTHTREVLYERFRTEKLLVRRATRKFGEKEAQQLVESASARTARLTLPLIHPTCHRRFAGVRGDCVRRAPCSLACLLKVKVLMFVIVLKSDIALLRIAYP</sequence>
<evidence type="ECO:0000313" key="2">
    <source>
        <dbReference type="Proteomes" id="UP000814128"/>
    </source>
</evidence>
<accession>A0ACB8QY40</accession>
<dbReference type="EMBL" id="MU273471">
    <property type="protein sequence ID" value="KAI0036458.1"/>
    <property type="molecule type" value="Genomic_DNA"/>
</dbReference>
<gene>
    <name evidence="1" type="ORF">K488DRAFT_41108</name>
</gene>
<proteinExistence type="predicted"/>
<evidence type="ECO:0000313" key="1">
    <source>
        <dbReference type="EMBL" id="KAI0036458.1"/>
    </source>
</evidence>
<dbReference type="Proteomes" id="UP000814128">
    <property type="component" value="Unassembled WGS sequence"/>
</dbReference>
<reference evidence="1" key="2">
    <citation type="journal article" date="2022" name="New Phytol.">
        <title>Evolutionary transition to the ectomycorrhizal habit in the genomes of a hyperdiverse lineage of mushroom-forming fungi.</title>
        <authorList>
            <person name="Looney B."/>
            <person name="Miyauchi S."/>
            <person name="Morin E."/>
            <person name="Drula E."/>
            <person name="Courty P.E."/>
            <person name="Kohler A."/>
            <person name="Kuo A."/>
            <person name="LaButti K."/>
            <person name="Pangilinan J."/>
            <person name="Lipzen A."/>
            <person name="Riley R."/>
            <person name="Andreopoulos W."/>
            <person name="He G."/>
            <person name="Johnson J."/>
            <person name="Nolan M."/>
            <person name="Tritt A."/>
            <person name="Barry K.W."/>
            <person name="Grigoriev I.V."/>
            <person name="Nagy L.G."/>
            <person name="Hibbett D."/>
            <person name="Henrissat B."/>
            <person name="Matheny P.B."/>
            <person name="Labbe J."/>
            <person name="Martin F.M."/>
        </authorList>
    </citation>
    <scope>NUCLEOTIDE SEQUENCE</scope>
    <source>
        <strain evidence="1">EC-137</strain>
    </source>
</reference>
<reference evidence="1" key="1">
    <citation type="submission" date="2021-02" db="EMBL/GenBank/DDBJ databases">
        <authorList>
            <consortium name="DOE Joint Genome Institute"/>
            <person name="Ahrendt S."/>
            <person name="Looney B.P."/>
            <person name="Miyauchi S."/>
            <person name="Morin E."/>
            <person name="Drula E."/>
            <person name="Courty P.E."/>
            <person name="Chicoki N."/>
            <person name="Fauchery L."/>
            <person name="Kohler A."/>
            <person name="Kuo A."/>
            <person name="Labutti K."/>
            <person name="Pangilinan J."/>
            <person name="Lipzen A."/>
            <person name="Riley R."/>
            <person name="Andreopoulos W."/>
            <person name="He G."/>
            <person name="Johnson J."/>
            <person name="Barry K.W."/>
            <person name="Grigoriev I.V."/>
            <person name="Nagy L."/>
            <person name="Hibbett D."/>
            <person name="Henrissat B."/>
            <person name="Matheny P.B."/>
            <person name="Labbe J."/>
            <person name="Martin F."/>
        </authorList>
    </citation>
    <scope>NUCLEOTIDE SEQUENCE</scope>
    <source>
        <strain evidence="1">EC-137</strain>
    </source>
</reference>
<organism evidence="1 2">
    <name type="scientific">Vararia minispora EC-137</name>
    <dbReference type="NCBI Taxonomy" id="1314806"/>
    <lineage>
        <taxon>Eukaryota</taxon>
        <taxon>Fungi</taxon>
        <taxon>Dikarya</taxon>
        <taxon>Basidiomycota</taxon>
        <taxon>Agaricomycotina</taxon>
        <taxon>Agaricomycetes</taxon>
        <taxon>Russulales</taxon>
        <taxon>Lachnocladiaceae</taxon>
        <taxon>Vararia</taxon>
    </lineage>
</organism>
<name>A0ACB8QY40_9AGAM</name>
<comment type="caution">
    <text evidence="1">The sequence shown here is derived from an EMBL/GenBank/DDBJ whole genome shotgun (WGS) entry which is preliminary data.</text>
</comment>
<protein>
    <submittedName>
        <fullName evidence="1">Uncharacterized protein</fullName>
    </submittedName>
</protein>